<evidence type="ECO:0000259" key="3">
    <source>
        <dbReference type="PROSITE" id="PS50966"/>
    </source>
</evidence>
<keyword evidence="1" id="KW-0863">Zinc-finger</keyword>
<dbReference type="GO" id="GO:0008270">
    <property type="term" value="F:zinc ion binding"/>
    <property type="evidence" value="ECO:0007669"/>
    <property type="project" value="UniProtKB-KW"/>
</dbReference>
<feature type="region of interest" description="Disordered" evidence="2">
    <location>
        <begin position="693"/>
        <end position="718"/>
    </location>
</feature>
<feature type="compositionally biased region" description="Low complexity" evidence="2">
    <location>
        <begin position="204"/>
        <end position="215"/>
    </location>
</feature>
<keyword evidence="1" id="KW-0479">Metal-binding</keyword>
<feature type="region of interest" description="Disordered" evidence="2">
    <location>
        <begin position="518"/>
        <end position="549"/>
    </location>
</feature>
<organism evidence="4 5">
    <name type="scientific">Streptomyces aurantiogriseus</name>
    <dbReference type="NCBI Taxonomy" id="66870"/>
    <lineage>
        <taxon>Bacteria</taxon>
        <taxon>Bacillati</taxon>
        <taxon>Actinomycetota</taxon>
        <taxon>Actinomycetes</taxon>
        <taxon>Kitasatosporales</taxon>
        <taxon>Streptomycetaceae</taxon>
        <taxon>Streptomyces</taxon>
    </lineage>
</organism>
<keyword evidence="1" id="KW-0862">Zinc</keyword>
<evidence type="ECO:0000313" key="4">
    <source>
        <dbReference type="EMBL" id="GGQ95353.1"/>
    </source>
</evidence>
<keyword evidence="5" id="KW-1185">Reference proteome</keyword>
<feature type="compositionally biased region" description="Basic and acidic residues" evidence="2">
    <location>
        <begin position="171"/>
        <end position="184"/>
    </location>
</feature>
<dbReference type="AlphaFoldDB" id="A0A918BVS4"/>
<evidence type="ECO:0000256" key="2">
    <source>
        <dbReference type="SAM" id="MobiDB-lite"/>
    </source>
</evidence>
<gene>
    <name evidence="4" type="ORF">GCM10010251_07290</name>
</gene>
<feature type="compositionally biased region" description="Basic and acidic residues" evidence="2">
    <location>
        <begin position="219"/>
        <end position="231"/>
    </location>
</feature>
<feature type="compositionally biased region" description="Pro residues" evidence="2">
    <location>
        <begin position="273"/>
        <end position="283"/>
    </location>
</feature>
<dbReference type="Proteomes" id="UP000658320">
    <property type="component" value="Unassembled WGS sequence"/>
</dbReference>
<protein>
    <recommendedName>
        <fullName evidence="3">SWIM-type domain-containing protein</fullName>
    </recommendedName>
</protein>
<dbReference type="PANTHER" id="PTHR38133">
    <property type="entry name" value="SLR1429 PROTEIN"/>
    <property type="match status" value="1"/>
</dbReference>
<reference evidence="4" key="1">
    <citation type="journal article" date="2014" name="Int. J. Syst. Evol. Microbiol.">
        <title>Complete genome sequence of Corynebacterium casei LMG S-19264T (=DSM 44701T), isolated from a smear-ripened cheese.</title>
        <authorList>
            <consortium name="US DOE Joint Genome Institute (JGI-PGF)"/>
            <person name="Walter F."/>
            <person name="Albersmeier A."/>
            <person name="Kalinowski J."/>
            <person name="Ruckert C."/>
        </authorList>
    </citation>
    <scope>NUCLEOTIDE SEQUENCE</scope>
    <source>
        <strain evidence="4">JCM 4346</strain>
    </source>
</reference>
<sequence length="718" mass="77254">MGEFERGEPGTRPADAARRALREARRRAREQPEERLEERLQEQPKERVEEQPKERLEEQPQAQTVEQPGETPERPSHAPPGSRTPRPGDAARAALRRTARAPQTPAPPADTPPAHVPPTDTPPADALQTDALQAQTLPTEASQAKASRPDASRSADAPPAPQGTTGSRPADLAREALRAARAEARQGSADAEAPGDGTARRTPRPGTRPATAATRRPTRPRDRVADDRAGDVRNFLAGAFRMPSEGTAGDEPVERGNSRADAGGSPFRATDPAPAPTPEPASAPIPAVTPTRTPRSMAAPSRDNGHRRTFPPFAPRSTGEDGRFAETWWGNAWITALEKGALDAKRLARGRGYAERGNVDAITVTPGLVLAYVQGSRPRPYRVQVRLRTLDDEDWERFLEAAVERPGHIAALLDKEMPESLAECGVPLLPGPGDLEPHCSCPDRGHPCKHAAALCYQTARLLDADPFVLLLLRGRGERELLDALSRRNATRAARAAQEREPEPLPGVRATEALASARRLPPLPPPLPAPPHPEQPPAYPSAPNGPDSFALDQLATDAAARAHALLTTGHDELGELTLWQDAVRIAASRPGSGLTATTRALYSSLASAAGRTPAELARAVAAWRQGGPDGLAVLEEPWDPPAGRFDRARPLLLAADLPAFRPWHNHLTHPRGHVQLRFGRDGLWYAYESEPGHDDWWPRGTPDPDPVGALTGLGGSEEL</sequence>
<dbReference type="PROSITE" id="PS50966">
    <property type="entry name" value="ZF_SWIM"/>
    <property type="match status" value="1"/>
</dbReference>
<name>A0A918BVS4_9ACTN</name>
<feature type="compositionally biased region" description="Low complexity" evidence="2">
    <location>
        <begin position="122"/>
        <end position="139"/>
    </location>
</feature>
<feature type="compositionally biased region" description="Pro residues" evidence="2">
    <location>
        <begin position="104"/>
        <end position="121"/>
    </location>
</feature>
<evidence type="ECO:0000256" key="1">
    <source>
        <dbReference type="PROSITE-ProRule" id="PRU00325"/>
    </source>
</evidence>
<evidence type="ECO:0000313" key="5">
    <source>
        <dbReference type="Proteomes" id="UP000658320"/>
    </source>
</evidence>
<dbReference type="PANTHER" id="PTHR38133:SF1">
    <property type="entry name" value="SLR1429 PROTEIN"/>
    <property type="match status" value="1"/>
</dbReference>
<dbReference type="InterPro" id="IPR007527">
    <property type="entry name" value="Znf_SWIM"/>
</dbReference>
<feature type="domain" description="SWIM-type" evidence="3">
    <location>
        <begin position="424"/>
        <end position="459"/>
    </location>
</feature>
<reference evidence="4" key="2">
    <citation type="submission" date="2020-09" db="EMBL/GenBank/DDBJ databases">
        <authorList>
            <person name="Sun Q."/>
            <person name="Ohkuma M."/>
        </authorList>
    </citation>
    <scope>NUCLEOTIDE SEQUENCE</scope>
    <source>
        <strain evidence="4">JCM 4346</strain>
    </source>
</reference>
<dbReference type="RefSeq" id="WP_189932148.1">
    <property type="nucleotide sequence ID" value="NZ_BMSX01000002.1"/>
</dbReference>
<dbReference type="Pfam" id="PF04434">
    <property type="entry name" value="SWIM"/>
    <property type="match status" value="1"/>
</dbReference>
<feature type="compositionally biased region" description="Basic and acidic residues" evidence="2">
    <location>
        <begin position="1"/>
        <end position="58"/>
    </location>
</feature>
<feature type="compositionally biased region" description="Pro residues" evidence="2">
    <location>
        <begin position="520"/>
        <end position="539"/>
    </location>
</feature>
<comment type="caution">
    <text evidence="4">The sequence shown here is derived from an EMBL/GenBank/DDBJ whole genome shotgun (WGS) entry which is preliminary data.</text>
</comment>
<proteinExistence type="predicted"/>
<feature type="region of interest" description="Disordered" evidence="2">
    <location>
        <begin position="1"/>
        <end position="321"/>
    </location>
</feature>
<dbReference type="EMBL" id="BMSX01000002">
    <property type="protein sequence ID" value="GGQ95353.1"/>
    <property type="molecule type" value="Genomic_DNA"/>
</dbReference>
<accession>A0A918BVS4</accession>